<evidence type="ECO:0000313" key="3">
    <source>
        <dbReference type="Proteomes" id="UP000298663"/>
    </source>
</evidence>
<gene>
    <name evidence="2" type="ORF">L596_005785</name>
</gene>
<name>A0A4U8V1K0_STECR</name>
<dbReference type="EMBL" id="AZBU02000001">
    <property type="protein sequence ID" value="TMS39225.1"/>
    <property type="molecule type" value="Genomic_DNA"/>
</dbReference>
<keyword evidence="3" id="KW-1185">Reference proteome</keyword>
<dbReference type="EMBL" id="CM016762">
    <property type="protein sequence ID" value="TMS39225.1"/>
    <property type="molecule type" value="Genomic_DNA"/>
</dbReference>
<organism evidence="2 3">
    <name type="scientific">Steinernema carpocapsae</name>
    <name type="common">Entomopathogenic nematode</name>
    <dbReference type="NCBI Taxonomy" id="34508"/>
    <lineage>
        <taxon>Eukaryota</taxon>
        <taxon>Metazoa</taxon>
        <taxon>Ecdysozoa</taxon>
        <taxon>Nematoda</taxon>
        <taxon>Chromadorea</taxon>
        <taxon>Rhabditida</taxon>
        <taxon>Tylenchina</taxon>
        <taxon>Panagrolaimomorpha</taxon>
        <taxon>Strongyloidoidea</taxon>
        <taxon>Steinernematidae</taxon>
        <taxon>Steinernema</taxon>
    </lineage>
</organism>
<protein>
    <submittedName>
        <fullName evidence="2">Uncharacterized protein</fullName>
    </submittedName>
</protein>
<dbReference type="Proteomes" id="UP000298663">
    <property type="component" value="Chromosome X"/>
</dbReference>
<accession>A0A4U8V1K0</accession>
<proteinExistence type="predicted"/>
<evidence type="ECO:0000256" key="1">
    <source>
        <dbReference type="SAM" id="MobiDB-lite"/>
    </source>
</evidence>
<feature type="region of interest" description="Disordered" evidence="1">
    <location>
        <begin position="34"/>
        <end position="56"/>
    </location>
</feature>
<reference evidence="2 3" key="1">
    <citation type="journal article" date="2015" name="Genome Biol.">
        <title>Comparative genomics of Steinernema reveals deeply conserved gene regulatory networks.</title>
        <authorList>
            <person name="Dillman A.R."/>
            <person name="Macchietto M."/>
            <person name="Porter C.F."/>
            <person name="Rogers A."/>
            <person name="Williams B."/>
            <person name="Antoshechkin I."/>
            <person name="Lee M.M."/>
            <person name="Goodwin Z."/>
            <person name="Lu X."/>
            <person name="Lewis E.E."/>
            <person name="Goodrich-Blair H."/>
            <person name="Stock S.P."/>
            <person name="Adams B.J."/>
            <person name="Sternberg P.W."/>
            <person name="Mortazavi A."/>
        </authorList>
    </citation>
    <scope>NUCLEOTIDE SEQUENCE [LARGE SCALE GENOMIC DNA]</scope>
    <source>
        <strain evidence="2 3">ALL</strain>
    </source>
</reference>
<comment type="caution">
    <text evidence="2">The sequence shown here is derived from an EMBL/GenBank/DDBJ whole genome shotgun (WGS) entry which is preliminary data.</text>
</comment>
<sequence length="98" mass="10980">MVGREDRGTFSELRGWHRFAAERLTHFKKQTFQTTFPLGTKRKKPPPPPPHKPARFTLRKTGARRSTKAPAEVQTAAGAKMHAALYGAGLRVVVLKFV</sequence>
<evidence type="ECO:0000313" key="2">
    <source>
        <dbReference type="EMBL" id="TMS39225.1"/>
    </source>
</evidence>
<dbReference type="AlphaFoldDB" id="A0A4U8V1K0"/>
<reference evidence="2 3" key="2">
    <citation type="journal article" date="2019" name="G3 (Bethesda)">
        <title>Hybrid Assembly of the Genome of the Entomopathogenic Nematode Steinernema carpocapsae Identifies the X-Chromosome.</title>
        <authorList>
            <person name="Serra L."/>
            <person name="Macchietto M."/>
            <person name="Macias-Munoz A."/>
            <person name="McGill C.J."/>
            <person name="Rodriguez I.M."/>
            <person name="Rodriguez B."/>
            <person name="Murad R."/>
            <person name="Mortazavi A."/>
        </authorList>
    </citation>
    <scope>NUCLEOTIDE SEQUENCE [LARGE SCALE GENOMIC DNA]</scope>
    <source>
        <strain evidence="2 3">ALL</strain>
    </source>
</reference>